<accession>A0AAW2QGC6</accession>
<comment type="caution">
    <text evidence="2">The sequence shown here is derived from an EMBL/GenBank/DDBJ whole genome shotgun (WGS) entry which is preliminary data.</text>
</comment>
<feature type="compositionally biased region" description="Basic and acidic residues" evidence="1">
    <location>
        <begin position="1"/>
        <end position="11"/>
    </location>
</feature>
<evidence type="ECO:0000313" key="2">
    <source>
        <dbReference type="EMBL" id="KAL0366935.1"/>
    </source>
</evidence>
<feature type="compositionally biased region" description="Low complexity" evidence="1">
    <location>
        <begin position="53"/>
        <end position="65"/>
    </location>
</feature>
<protein>
    <submittedName>
        <fullName evidence="2">Uncharacterized protein</fullName>
    </submittedName>
</protein>
<dbReference type="EMBL" id="JACGWJ010000015">
    <property type="protein sequence ID" value="KAL0366935.1"/>
    <property type="molecule type" value="Genomic_DNA"/>
</dbReference>
<reference evidence="2" key="1">
    <citation type="submission" date="2020-06" db="EMBL/GenBank/DDBJ databases">
        <authorList>
            <person name="Li T."/>
            <person name="Hu X."/>
            <person name="Zhang T."/>
            <person name="Song X."/>
            <person name="Zhang H."/>
            <person name="Dai N."/>
            <person name="Sheng W."/>
            <person name="Hou X."/>
            <person name="Wei L."/>
        </authorList>
    </citation>
    <scope>NUCLEOTIDE SEQUENCE</scope>
    <source>
        <strain evidence="2">G02</strain>
        <tissue evidence="2">Leaf</tissue>
    </source>
</reference>
<sequence length="95" mass="9987">MFSKLIHETMLESRSAATPPNTRSSQGIPSSSDQTGKHPTTAMLGSSSKRPRPSSSNAPPTSSARHTSTLPPPKDSGSGLFKSPRLLLEGCTIIL</sequence>
<dbReference type="AlphaFoldDB" id="A0AAW2QGC6"/>
<name>A0AAW2QGC6_SESRA</name>
<organism evidence="2">
    <name type="scientific">Sesamum radiatum</name>
    <name type="common">Black benniseed</name>
    <dbReference type="NCBI Taxonomy" id="300843"/>
    <lineage>
        <taxon>Eukaryota</taxon>
        <taxon>Viridiplantae</taxon>
        <taxon>Streptophyta</taxon>
        <taxon>Embryophyta</taxon>
        <taxon>Tracheophyta</taxon>
        <taxon>Spermatophyta</taxon>
        <taxon>Magnoliopsida</taxon>
        <taxon>eudicotyledons</taxon>
        <taxon>Gunneridae</taxon>
        <taxon>Pentapetalae</taxon>
        <taxon>asterids</taxon>
        <taxon>lamiids</taxon>
        <taxon>Lamiales</taxon>
        <taxon>Pedaliaceae</taxon>
        <taxon>Sesamum</taxon>
    </lineage>
</organism>
<reference evidence="2" key="2">
    <citation type="journal article" date="2024" name="Plant">
        <title>Genomic evolution and insights into agronomic trait innovations of Sesamum species.</title>
        <authorList>
            <person name="Miao H."/>
            <person name="Wang L."/>
            <person name="Qu L."/>
            <person name="Liu H."/>
            <person name="Sun Y."/>
            <person name="Le M."/>
            <person name="Wang Q."/>
            <person name="Wei S."/>
            <person name="Zheng Y."/>
            <person name="Lin W."/>
            <person name="Duan Y."/>
            <person name="Cao H."/>
            <person name="Xiong S."/>
            <person name="Wang X."/>
            <person name="Wei L."/>
            <person name="Li C."/>
            <person name="Ma Q."/>
            <person name="Ju M."/>
            <person name="Zhao R."/>
            <person name="Li G."/>
            <person name="Mu C."/>
            <person name="Tian Q."/>
            <person name="Mei H."/>
            <person name="Zhang T."/>
            <person name="Gao T."/>
            <person name="Zhang H."/>
        </authorList>
    </citation>
    <scope>NUCLEOTIDE SEQUENCE</scope>
    <source>
        <strain evidence="2">G02</strain>
    </source>
</reference>
<feature type="region of interest" description="Disordered" evidence="1">
    <location>
        <begin position="1"/>
        <end position="83"/>
    </location>
</feature>
<proteinExistence type="predicted"/>
<feature type="compositionally biased region" description="Polar residues" evidence="1">
    <location>
        <begin position="15"/>
        <end position="38"/>
    </location>
</feature>
<gene>
    <name evidence="2" type="ORF">Sradi_3583600</name>
</gene>
<evidence type="ECO:0000256" key="1">
    <source>
        <dbReference type="SAM" id="MobiDB-lite"/>
    </source>
</evidence>